<evidence type="ECO:0000256" key="3">
    <source>
        <dbReference type="PROSITE-ProRule" id="PRU00339"/>
    </source>
</evidence>
<keyword evidence="2 3" id="KW-0802">TPR repeat</keyword>
<evidence type="ECO:0008006" key="7">
    <source>
        <dbReference type="Google" id="ProtNLM"/>
    </source>
</evidence>
<evidence type="ECO:0000313" key="6">
    <source>
        <dbReference type="Proteomes" id="UP000247498"/>
    </source>
</evidence>
<feature type="region of interest" description="Disordered" evidence="4">
    <location>
        <begin position="124"/>
        <end position="156"/>
    </location>
</feature>
<feature type="repeat" description="TPR" evidence="3">
    <location>
        <begin position="73"/>
        <end position="106"/>
    </location>
</feature>
<keyword evidence="1" id="KW-0677">Repeat</keyword>
<dbReference type="PROSITE" id="PS50005">
    <property type="entry name" value="TPR"/>
    <property type="match status" value="1"/>
</dbReference>
<keyword evidence="6" id="KW-1185">Reference proteome</keyword>
<dbReference type="PANTHER" id="PTHR22904:SF533">
    <property type="entry name" value="HSP70-HSP90 ORGANIZING PROTEIN 3"/>
    <property type="match status" value="1"/>
</dbReference>
<dbReference type="PANTHER" id="PTHR22904">
    <property type="entry name" value="TPR REPEAT CONTAINING PROTEIN"/>
    <property type="match status" value="1"/>
</dbReference>
<sequence>MEHARSRELRVAARTALQRRQWARARELLDDALDAAPDAAGLYRLRIIASAGLGDFESALEDADALLELRPGPDAWMYRGHALYHLHEFAAAAHAFQNGLRASPCDRLMTQGWWDALTMLRQEPPASVTGHGGGGGGDAAAGRAGGGRPGSQLALG</sequence>
<name>A0A2V0NSK8_9CHLO</name>
<evidence type="ECO:0000256" key="1">
    <source>
        <dbReference type="ARBA" id="ARBA00022737"/>
    </source>
</evidence>
<dbReference type="GO" id="GO:0051879">
    <property type="term" value="F:Hsp90 protein binding"/>
    <property type="evidence" value="ECO:0007669"/>
    <property type="project" value="TreeGrafter"/>
</dbReference>
<dbReference type="STRING" id="307507.A0A2V0NSK8"/>
<feature type="compositionally biased region" description="Gly residues" evidence="4">
    <location>
        <begin position="130"/>
        <end position="149"/>
    </location>
</feature>
<proteinExistence type="predicted"/>
<protein>
    <recommendedName>
        <fullName evidence="7">Tetratricopeptide repeat protein</fullName>
    </recommendedName>
</protein>
<dbReference type="EMBL" id="BDRX01000018">
    <property type="protein sequence ID" value="GBF90658.1"/>
    <property type="molecule type" value="Genomic_DNA"/>
</dbReference>
<dbReference type="SUPFAM" id="SSF48452">
    <property type="entry name" value="TPR-like"/>
    <property type="match status" value="1"/>
</dbReference>
<evidence type="ECO:0000313" key="5">
    <source>
        <dbReference type="EMBL" id="GBF90658.1"/>
    </source>
</evidence>
<gene>
    <name evidence="5" type="ORF">Rsub_03230</name>
</gene>
<accession>A0A2V0NSK8</accession>
<dbReference type="OrthoDB" id="2335338at2759"/>
<evidence type="ECO:0000256" key="4">
    <source>
        <dbReference type="SAM" id="MobiDB-lite"/>
    </source>
</evidence>
<comment type="caution">
    <text evidence="5">The sequence shown here is derived from an EMBL/GenBank/DDBJ whole genome shotgun (WGS) entry which is preliminary data.</text>
</comment>
<organism evidence="5 6">
    <name type="scientific">Raphidocelis subcapitata</name>
    <dbReference type="NCBI Taxonomy" id="307507"/>
    <lineage>
        <taxon>Eukaryota</taxon>
        <taxon>Viridiplantae</taxon>
        <taxon>Chlorophyta</taxon>
        <taxon>core chlorophytes</taxon>
        <taxon>Chlorophyceae</taxon>
        <taxon>CS clade</taxon>
        <taxon>Sphaeropleales</taxon>
        <taxon>Selenastraceae</taxon>
        <taxon>Raphidocelis</taxon>
    </lineage>
</organism>
<dbReference type="Proteomes" id="UP000247498">
    <property type="component" value="Unassembled WGS sequence"/>
</dbReference>
<dbReference type="Pfam" id="PF13432">
    <property type="entry name" value="TPR_16"/>
    <property type="match status" value="1"/>
</dbReference>
<evidence type="ECO:0000256" key="2">
    <source>
        <dbReference type="ARBA" id="ARBA00022803"/>
    </source>
</evidence>
<dbReference type="AlphaFoldDB" id="A0A2V0NSK8"/>
<dbReference type="InParanoid" id="A0A2V0NSK8"/>
<dbReference type="Gene3D" id="1.25.40.10">
    <property type="entry name" value="Tetratricopeptide repeat domain"/>
    <property type="match status" value="1"/>
</dbReference>
<dbReference type="InterPro" id="IPR011990">
    <property type="entry name" value="TPR-like_helical_dom_sf"/>
</dbReference>
<reference evidence="5 6" key="1">
    <citation type="journal article" date="2018" name="Sci. Rep.">
        <title>Raphidocelis subcapitata (=Pseudokirchneriella subcapitata) provides an insight into genome evolution and environmental adaptations in the Sphaeropleales.</title>
        <authorList>
            <person name="Suzuki S."/>
            <person name="Yamaguchi H."/>
            <person name="Nakajima N."/>
            <person name="Kawachi M."/>
        </authorList>
    </citation>
    <scope>NUCLEOTIDE SEQUENCE [LARGE SCALE GENOMIC DNA]</scope>
    <source>
        <strain evidence="5 6">NIES-35</strain>
    </source>
</reference>
<dbReference type="InterPro" id="IPR019734">
    <property type="entry name" value="TPR_rpt"/>
</dbReference>